<feature type="transmembrane region" description="Helical" evidence="8">
    <location>
        <begin position="125"/>
        <end position="147"/>
    </location>
</feature>
<sequence>MDYPSTPVSAAPPSVPDAAYAPFIHHGTPAFRRTNLALFAAGFATFGLLYCVQPLMPEFSRDYGVSAAGSALSLSLTTGVLAVAMLFAGALSDAWGRKPVMVASLLSSALLVLVTAVMPNWTALLAVRTLLGLTLSGLPAVAMTYLGEEMHVESIGLGMGLYISGSAVGGMGGRLITGVLADFFGWRAGVVVVGVIGVLAGTIFWRALPPSRHFVAQPLHWRRLAGRFAGMFHDRGLPWLFVEGFLLLGAFVTVYNYLGYRLLAAPYNLSQAVVGLIFGIYLMGTFSSAWMGHLAGKLGRRKVLWTAFALMLAGVALTMTRPLPLIMLGIVAVTFGFFGGHSIVSSWVGRRAGAAKAQASSVYLFCYYTGSSVAGASGGLFYASHGWNGVALFVGALVLAGLLIALRLIRLAPLVDVATPPTPMSRGAMP</sequence>
<feature type="transmembrane region" description="Helical" evidence="8">
    <location>
        <begin position="326"/>
        <end position="349"/>
    </location>
</feature>
<evidence type="ECO:0000256" key="1">
    <source>
        <dbReference type="ARBA" id="ARBA00004651"/>
    </source>
</evidence>
<keyword evidence="7 8" id="KW-0472">Membrane</keyword>
<feature type="transmembrane region" description="Helical" evidence="8">
    <location>
        <begin position="183"/>
        <end position="205"/>
    </location>
</feature>
<dbReference type="PROSITE" id="PS50850">
    <property type="entry name" value="MFS"/>
    <property type="match status" value="1"/>
</dbReference>
<feature type="transmembrane region" description="Helical" evidence="8">
    <location>
        <begin position="68"/>
        <end position="88"/>
    </location>
</feature>
<comment type="subcellular location">
    <subcellularLocation>
        <location evidence="1">Cell membrane</location>
        <topology evidence="1">Multi-pass membrane protein</topology>
    </subcellularLocation>
</comment>
<dbReference type="Pfam" id="PF07690">
    <property type="entry name" value="MFS_1"/>
    <property type="match status" value="1"/>
</dbReference>
<dbReference type="InterPro" id="IPR005829">
    <property type="entry name" value="Sugar_transporter_CS"/>
</dbReference>
<keyword evidence="11" id="KW-1185">Reference proteome</keyword>
<evidence type="ECO:0000313" key="11">
    <source>
        <dbReference type="Proteomes" id="UP001500657"/>
    </source>
</evidence>
<comment type="caution">
    <text evidence="10">The sequence shown here is derived from an EMBL/GenBank/DDBJ whole genome shotgun (WGS) entry which is preliminary data.</text>
</comment>
<dbReference type="InterPro" id="IPR020846">
    <property type="entry name" value="MFS_dom"/>
</dbReference>
<evidence type="ECO:0000259" key="9">
    <source>
        <dbReference type="PROSITE" id="PS50850"/>
    </source>
</evidence>
<evidence type="ECO:0000256" key="4">
    <source>
        <dbReference type="ARBA" id="ARBA00022475"/>
    </source>
</evidence>
<gene>
    <name evidence="10" type="ORF">GCM10009126_28130</name>
</gene>
<evidence type="ECO:0000313" key="10">
    <source>
        <dbReference type="EMBL" id="GAA0261017.1"/>
    </source>
</evidence>
<proteinExistence type="inferred from homology"/>
<dbReference type="RefSeq" id="WP_425543749.1">
    <property type="nucleotide sequence ID" value="NZ_BAAAFO010000004.1"/>
</dbReference>
<reference evidence="11" key="1">
    <citation type="journal article" date="2019" name="Int. J. Syst. Evol. Microbiol.">
        <title>The Global Catalogue of Microorganisms (GCM) 10K type strain sequencing project: providing services to taxonomists for standard genome sequencing and annotation.</title>
        <authorList>
            <consortium name="The Broad Institute Genomics Platform"/>
            <consortium name="The Broad Institute Genome Sequencing Center for Infectious Disease"/>
            <person name="Wu L."/>
            <person name="Ma J."/>
        </authorList>
    </citation>
    <scope>NUCLEOTIDE SEQUENCE [LARGE SCALE GENOMIC DNA]</scope>
    <source>
        <strain evidence="11">JCM 16242</strain>
    </source>
</reference>
<keyword evidence="6 8" id="KW-1133">Transmembrane helix</keyword>
<evidence type="ECO:0000256" key="2">
    <source>
        <dbReference type="ARBA" id="ARBA00008335"/>
    </source>
</evidence>
<feature type="transmembrane region" description="Helical" evidence="8">
    <location>
        <begin position="361"/>
        <end position="383"/>
    </location>
</feature>
<keyword evidence="5 8" id="KW-0812">Transmembrane</keyword>
<dbReference type="InterPro" id="IPR036259">
    <property type="entry name" value="MFS_trans_sf"/>
</dbReference>
<evidence type="ECO:0000256" key="5">
    <source>
        <dbReference type="ARBA" id="ARBA00022692"/>
    </source>
</evidence>
<feature type="transmembrane region" description="Helical" evidence="8">
    <location>
        <begin position="237"/>
        <end position="258"/>
    </location>
</feature>
<keyword evidence="3" id="KW-0813">Transport</keyword>
<feature type="transmembrane region" description="Helical" evidence="8">
    <location>
        <begin position="389"/>
        <end position="409"/>
    </location>
</feature>
<organism evidence="10 11">
    <name type="scientific">Rhodanobacter caeni</name>
    <dbReference type="NCBI Taxonomy" id="657654"/>
    <lineage>
        <taxon>Bacteria</taxon>
        <taxon>Pseudomonadati</taxon>
        <taxon>Pseudomonadota</taxon>
        <taxon>Gammaproteobacteria</taxon>
        <taxon>Lysobacterales</taxon>
        <taxon>Rhodanobacteraceae</taxon>
        <taxon>Rhodanobacter</taxon>
    </lineage>
</organism>
<evidence type="ECO:0000256" key="6">
    <source>
        <dbReference type="ARBA" id="ARBA00022989"/>
    </source>
</evidence>
<protein>
    <submittedName>
        <fullName evidence="10">MFS transporter</fullName>
    </submittedName>
</protein>
<dbReference type="Gene3D" id="1.20.1250.20">
    <property type="entry name" value="MFS general substrate transporter like domains"/>
    <property type="match status" value="1"/>
</dbReference>
<feature type="transmembrane region" description="Helical" evidence="8">
    <location>
        <begin position="159"/>
        <end position="177"/>
    </location>
</feature>
<evidence type="ECO:0000256" key="8">
    <source>
        <dbReference type="SAM" id="Phobius"/>
    </source>
</evidence>
<feature type="transmembrane region" description="Helical" evidence="8">
    <location>
        <begin position="100"/>
        <end position="119"/>
    </location>
</feature>
<dbReference type="Proteomes" id="UP001500657">
    <property type="component" value="Unassembled WGS sequence"/>
</dbReference>
<dbReference type="CDD" id="cd17324">
    <property type="entry name" value="MFS_NepI_like"/>
    <property type="match status" value="1"/>
</dbReference>
<feature type="transmembrane region" description="Helical" evidence="8">
    <location>
        <begin position="36"/>
        <end position="56"/>
    </location>
</feature>
<feature type="domain" description="Major facilitator superfamily (MFS) profile" evidence="9">
    <location>
        <begin position="30"/>
        <end position="413"/>
    </location>
</feature>
<dbReference type="PANTHER" id="PTHR43271">
    <property type="entry name" value="BLL2771 PROTEIN"/>
    <property type="match status" value="1"/>
</dbReference>
<comment type="similarity">
    <text evidence="2">Belongs to the major facilitator superfamily.</text>
</comment>
<evidence type="ECO:0000256" key="3">
    <source>
        <dbReference type="ARBA" id="ARBA00022448"/>
    </source>
</evidence>
<name>A0ABP3EGN5_9GAMM</name>
<dbReference type="PANTHER" id="PTHR43271:SF1">
    <property type="entry name" value="INNER MEMBRANE TRANSPORT PROTEIN YNFM"/>
    <property type="match status" value="1"/>
</dbReference>
<evidence type="ECO:0000256" key="7">
    <source>
        <dbReference type="ARBA" id="ARBA00023136"/>
    </source>
</evidence>
<dbReference type="EMBL" id="BAAAFO010000004">
    <property type="protein sequence ID" value="GAA0261017.1"/>
    <property type="molecule type" value="Genomic_DNA"/>
</dbReference>
<feature type="transmembrane region" description="Helical" evidence="8">
    <location>
        <begin position="270"/>
        <end position="291"/>
    </location>
</feature>
<keyword evidence="4" id="KW-1003">Cell membrane</keyword>
<dbReference type="PROSITE" id="PS00216">
    <property type="entry name" value="SUGAR_TRANSPORT_1"/>
    <property type="match status" value="1"/>
</dbReference>
<dbReference type="InterPro" id="IPR011701">
    <property type="entry name" value="MFS"/>
</dbReference>
<accession>A0ABP3EGN5</accession>
<dbReference type="SUPFAM" id="SSF103473">
    <property type="entry name" value="MFS general substrate transporter"/>
    <property type="match status" value="1"/>
</dbReference>